<feature type="chain" id="PRO_5046426279" description="DUF5666 domain-containing protein" evidence="1">
    <location>
        <begin position="24"/>
        <end position="134"/>
    </location>
</feature>
<reference evidence="2 3" key="1">
    <citation type="submission" date="2021-07" db="EMBL/GenBank/DDBJ databases">
        <title>Clostridium weizhouense sp. nov., an anaerobic bacterium isolated from activated sludge of Petroleum wastewater.</title>
        <authorList>
            <person name="Li Q."/>
        </authorList>
    </citation>
    <scope>NUCLEOTIDE SEQUENCE [LARGE SCALE GENOMIC DNA]</scope>
    <source>
        <strain evidence="2 3">YB-6</strain>
    </source>
</reference>
<evidence type="ECO:0008006" key="4">
    <source>
        <dbReference type="Google" id="ProtNLM"/>
    </source>
</evidence>
<gene>
    <name evidence="2" type="ORF">KYD98_05960</name>
</gene>
<keyword evidence="1" id="KW-0732">Signal</keyword>
<feature type="signal peptide" evidence="1">
    <location>
        <begin position="1"/>
        <end position="23"/>
    </location>
</feature>
<comment type="caution">
    <text evidence="2">The sequence shown here is derived from an EMBL/GenBank/DDBJ whole genome shotgun (WGS) entry which is preliminary data.</text>
</comment>
<accession>A0ABS7AMJ4</accession>
<evidence type="ECO:0000256" key="1">
    <source>
        <dbReference type="SAM" id="SignalP"/>
    </source>
</evidence>
<protein>
    <recommendedName>
        <fullName evidence="4">DUF5666 domain-containing protein</fullName>
    </recommendedName>
</protein>
<keyword evidence="3" id="KW-1185">Reference proteome</keyword>
<organism evidence="2 3">
    <name type="scientific">Clostridium weizhouense</name>
    <dbReference type="NCBI Taxonomy" id="2859781"/>
    <lineage>
        <taxon>Bacteria</taxon>
        <taxon>Bacillati</taxon>
        <taxon>Bacillota</taxon>
        <taxon>Clostridia</taxon>
        <taxon>Eubacteriales</taxon>
        <taxon>Clostridiaceae</taxon>
        <taxon>Clostridium</taxon>
    </lineage>
</organism>
<evidence type="ECO:0000313" key="3">
    <source>
        <dbReference type="Proteomes" id="UP001519921"/>
    </source>
</evidence>
<evidence type="ECO:0000313" key="2">
    <source>
        <dbReference type="EMBL" id="MBW6409631.1"/>
    </source>
</evidence>
<sequence>MRHNKVLAILVLFLMFFSMPAFAFGEKDKDVLFMGEVQEVQKVEKDNILRVRVKGYIKGCKVYKEEIIGIIGENTMLMPDECLNMKKNNKYEKVNIKELKIEKGDTVFMVLNEAMTKSIPPQVGVKLIQITNQK</sequence>
<proteinExistence type="predicted"/>
<dbReference type="EMBL" id="JAHXPT010000003">
    <property type="protein sequence ID" value="MBW6409631.1"/>
    <property type="molecule type" value="Genomic_DNA"/>
</dbReference>
<dbReference type="Proteomes" id="UP001519921">
    <property type="component" value="Unassembled WGS sequence"/>
</dbReference>
<name>A0ABS7AMJ4_9CLOT</name>
<dbReference type="RefSeq" id="WP_219778679.1">
    <property type="nucleotide sequence ID" value="NZ_JAHXPT010000003.1"/>
</dbReference>